<dbReference type="NCBIfam" id="TIGR01133">
    <property type="entry name" value="murG"/>
    <property type="match status" value="1"/>
</dbReference>
<dbReference type="PANTHER" id="PTHR21015">
    <property type="entry name" value="UDP-N-ACETYLGLUCOSAMINE--N-ACETYLMURAMYL-(PENTAPEPTIDE) PYROPHOSPHORYL-UNDECAPRENOL N-ACETYLGLUCOSAMINE TRANSFERASE 1"/>
    <property type="match status" value="1"/>
</dbReference>
<dbReference type="Gene3D" id="3.40.50.2000">
    <property type="entry name" value="Glycogen Phosphorylase B"/>
    <property type="match status" value="2"/>
</dbReference>
<dbReference type="RefSeq" id="WP_140048535.1">
    <property type="nucleotide sequence ID" value="NZ_MSLT01000018.1"/>
</dbReference>
<protein>
    <submittedName>
        <fullName evidence="12">Undecaprenyldiphospho-muramoylpentapeptide beta-N-acetylglucosaminyltransferase</fullName>
    </submittedName>
</protein>
<dbReference type="Pfam" id="PF04101">
    <property type="entry name" value="Glyco_tran_28_C"/>
    <property type="match status" value="1"/>
</dbReference>
<dbReference type="GO" id="GO:0009252">
    <property type="term" value="P:peptidoglycan biosynthetic process"/>
    <property type="evidence" value="ECO:0007669"/>
    <property type="project" value="UniProtKB-KW"/>
</dbReference>
<gene>
    <name evidence="12" type="ORF">TPSD3_10335</name>
</gene>
<evidence type="ECO:0000259" key="10">
    <source>
        <dbReference type="Pfam" id="PF03033"/>
    </source>
</evidence>
<dbReference type="GO" id="GO:0071555">
    <property type="term" value="P:cell wall organization"/>
    <property type="evidence" value="ECO:0007669"/>
    <property type="project" value="UniProtKB-KW"/>
</dbReference>
<keyword evidence="4 12" id="KW-0808">Transferase</keyword>
<evidence type="ECO:0000256" key="1">
    <source>
        <dbReference type="ARBA" id="ARBA00022475"/>
    </source>
</evidence>
<dbReference type="PANTHER" id="PTHR21015:SF22">
    <property type="entry name" value="GLYCOSYLTRANSFERASE"/>
    <property type="match status" value="1"/>
</dbReference>
<evidence type="ECO:0000256" key="6">
    <source>
        <dbReference type="ARBA" id="ARBA00022984"/>
    </source>
</evidence>
<dbReference type="AlphaFoldDB" id="A0A251X5V5"/>
<evidence type="ECO:0000256" key="4">
    <source>
        <dbReference type="ARBA" id="ARBA00022679"/>
    </source>
</evidence>
<comment type="caution">
    <text evidence="12">The sequence shown here is derived from an EMBL/GenBank/DDBJ whole genome shotgun (WGS) entry which is preliminary data.</text>
</comment>
<dbReference type="InterPro" id="IPR006009">
    <property type="entry name" value="GlcNAc_MurG"/>
</dbReference>
<dbReference type="CDD" id="cd03785">
    <property type="entry name" value="GT28_MurG"/>
    <property type="match status" value="1"/>
</dbReference>
<keyword evidence="3 12" id="KW-0328">Glycosyltransferase</keyword>
<dbReference type="GO" id="GO:0008360">
    <property type="term" value="P:regulation of cell shape"/>
    <property type="evidence" value="ECO:0007669"/>
    <property type="project" value="UniProtKB-KW"/>
</dbReference>
<dbReference type="InterPro" id="IPR007235">
    <property type="entry name" value="Glyco_trans_28_C"/>
</dbReference>
<keyword evidence="5" id="KW-0133">Cell shape</keyword>
<keyword evidence="9" id="KW-0961">Cell wall biogenesis/degradation</keyword>
<feature type="domain" description="Glycosyl transferase family 28 C-terminal" evidence="11">
    <location>
        <begin position="83"/>
        <end position="247"/>
    </location>
</feature>
<evidence type="ECO:0000256" key="7">
    <source>
        <dbReference type="ARBA" id="ARBA00023136"/>
    </source>
</evidence>
<dbReference type="GO" id="GO:0005975">
    <property type="term" value="P:carbohydrate metabolic process"/>
    <property type="evidence" value="ECO:0007669"/>
    <property type="project" value="InterPro"/>
</dbReference>
<evidence type="ECO:0000256" key="5">
    <source>
        <dbReference type="ARBA" id="ARBA00022960"/>
    </source>
</evidence>
<dbReference type="GO" id="GO:0051301">
    <property type="term" value="P:cell division"/>
    <property type="evidence" value="ECO:0007669"/>
    <property type="project" value="UniProtKB-KW"/>
</dbReference>
<evidence type="ECO:0000256" key="2">
    <source>
        <dbReference type="ARBA" id="ARBA00022618"/>
    </source>
</evidence>
<dbReference type="Pfam" id="PF03033">
    <property type="entry name" value="Glyco_transf_28"/>
    <property type="match status" value="1"/>
</dbReference>
<accession>A0A251X5V5</accession>
<keyword evidence="2" id="KW-0132">Cell division</keyword>
<keyword evidence="7" id="KW-0472">Membrane</keyword>
<dbReference type="GO" id="GO:0050511">
    <property type="term" value="F:undecaprenyldiphospho-muramoylpentapeptide beta-N-acetylglucosaminyltransferase activity"/>
    <property type="evidence" value="ECO:0007669"/>
    <property type="project" value="InterPro"/>
</dbReference>
<evidence type="ECO:0000259" key="11">
    <source>
        <dbReference type="Pfam" id="PF04101"/>
    </source>
</evidence>
<keyword evidence="1" id="KW-1003">Cell membrane</keyword>
<dbReference type="InterPro" id="IPR004276">
    <property type="entry name" value="GlycoTrans_28_N"/>
</dbReference>
<dbReference type="SUPFAM" id="SSF53756">
    <property type="entry name" value="UDP-Glycosyltransferase/glycogen phosphorylase"/>
    <property type="match status" value="1"/>
</dbReference>
<evidence type="ECO:0000313" key="12">
    <source>
        <dbReference type="EMBL" id="OUD13043.1"/>
    </source>
</evidence>
<reference evidence="12 13" key="1">
    <citation type="submission" date="2016-12" db="EMBL/GenBank/DDBJ databases">
        <title>Thioflexothrix psekupsii D3 genome sequencing and assembly.</title>
        <authorList>
            <person name="Fomenkov A."/>
            <person name="Vincze T."/>
            <person name="Grabovich M."/>
            <person name="Anton B.P."/>
            <person name="Dubinina G."/>
            <person name="Orlova M."/>
            <person name="Belousova E."/>
            <person name="Roberts R.J."/>
        </authorList>
    </citation>
    <scope>NUCLEOTIDE SEQUENCE [LARGE SCALE GENOMIC DNA]</scope>
    <source>
        <strain evidence="12">D3</strain>
    </source>
</reference>
<organism evidence="12 13">
    <name type="scientific">Thioflexithrix psekupsensis</name>
    <dbReference type="NCBI Taxonomy" id="1570016"/>
    <lineage>
        <taxon>Bacteria</taxon>
        <taxon>Pseudomonadati</taxon>
        <taxon>Pseudomonadota</taxon>
        <taxon>Gammaproteobacteria</taxon>
        <taxon>Thiotrichales</taxon>
        <taxon>Thioflexithrix</taxon>
    </lineage>
</organism>
<keyword evidence="13" id="KW-1185">Reference proteome</keyword>
<dbReference type="EMBL" id="MSLT01000018">
    <property type="protein sequence ID" value="OUD13043.1"/>
    <property type="molecule type" value="Genomic_DNA"/>
</dbReference>
<name>A0A251X5V5_9GAMM</name>
<evidence type="ECO:0000256" key="3">
    <source>
        <dbReference type="ARBA" id="ARBA00022676"/>
    </source>
</evidence>
<evidence type="ECO:0000313" key="13">
    <source>
        <dbReference type="Proteomes" id="UP000194798"/>
    </source>
</evidence>
<proteinExistence type="predicted"/>
<dbReference type="OrthoDB" id="9808936at2"/>
<evidence type="ECO:0000256" key="9">
    <source>
        <dbReference type="ARBA" id="ARBA00023316"/>
    </source>
</evidence>
<dbReference type="Proteomes" id="UP000194798">
    <property type="component" value="Unassembled WGS sequence"/>
</dbReference>
<sequence length="265" mass="28458">FGGFVTGPGGIAAWLAGIPLFIHEQNALAGLTNRWLARVATRVMSAFPETFAEKYNPVVTGNPLRAEFATLPEVTRPRSPFRILVVGGSLGALVLNETVPAALLQLHEKTGLSFEVWHQTGAAHIETMQMAYANAPFSAKVSAFIEDMAQAYVWADLAICRAGALTISELAQAGLPALLIPFPHAVDDHQTHNARYLSQHEAAISMSQTQLSVELLAQLLEALLQNPLLLQKMSTTARSRAKPDALAQVVGIVESFLVASGNDLK</sequence>
<evidence type="ECO:0000256" key="8">
    <source>
        <dbReference type="ARBA" id="ARBA00023306"/>
    </source>
</evidence>
<keyword evidence="6" id="KW-0573">Peptidoglycan synthesis</keyword>
<keyword evidence="8" id="KW-0131">Cell cycle</keyword>
<feature type="domain" description="Glycosyltransferase family 28 N-terminal" evidence="10">
    <location>
        <begin position="1"/>
        <end position="44"/>
    </location>
</feature>
<feature type="non-terminal residue" evidence="12">
    <location>
        <position position="1"/>
    </location>
</feature>